<comment type="catalytic activity">
    <reaction evidence="23">
        <text>dADP(out) + phosphate(in) + H(+)(out) = dADP(in) + phosphate(out) + H(+)(in)</text>
        <dbReference type="Rhea" id="RHEA:73695"/>
        <dbReference type="ChEBI" id="CHEBI:15378"/>
        <dbReference type="ChEBI" id="CHEBI:43474"/>
        <dbReference type="ChEBI" id="CHEBI:57667"/>
    </reaction>
</comment>
<dbReference type="SUPFAM" id="SSF103506">
    <property type="entry name" value="Mitochondrial carrier"/>
    <property type="match status" value="1"/>
</dbReference>
<evidence type="ECO:0000256" key="13">
    <source>
        <dbReference type="ARBA" id="ARBA00023136"/>
    </source>
</evidence>
<evidence type="ECO:0000256" key="22">
    <source>
        <dbReference type="ARBA" id="ARBA00048804"/>
    </source>
</evidence>
<comment type="subunit">
    <text evidence="3">Monomer.</text>
</comment>
<proteinExistence type="inferred from homology"/>
<evidence type="ECO:0000256" key="31">
    <source>
        <dbReference type="SAM" id="MobiDB-lite"/>
    </source>
</evidence>
<dbReference type="PANTHER" id="PTHR24089">
    <property type="entry name" value="SOLUTE CARRIER FAMILY 25"/>
    <property type="match status" value="1"/>
</dbReference>
<evidence type="ECO:0000313" key="33">
    <source>
        <dbReference type="EMBL" id="KAF6074984.1"/>
    </source>
</evidence>
<feature type="domain" description="EF-hand" evidence="32">
    <location>
        <begin position="174"/>
        <end position="209"/>
    </location>
</feature>
<evidence type="ECO:0000256" key="23">
    <source>
        <dbReference type="ARBA" id="ARBA00048844"/>
    </source>
</evidence>
<evidence type="ECO:0000256" key="18">
    <source>
        <dbReference type="ARBA" id="ARBA00036908"/>
    </source>
</evidence>
<evidence type="ECO:0000256" key="10">
    <source>
        <dbReference type="ARBA" id="ARBA00022837"/>
    </source>
</evidence>
<keyword evidence="6 29" id="KW-0812">Transmembrane</keyword>
<evidence type="ECO:0000256" key="3">
    <source>
        <dbReference type="ARBA" id="ARBA00011245"/>
    </source>
</evidence>
<comment type="catalytic activity">
    <reaction evidence="19">
        <text>ADP(out) + phosphate(in) + H(+)(out) = ADP(in) + phosphate(out) + H(+)(in)</text>
        <dbReference type="Rhea" id="RHEA:65844"/>
        <dbReference type="ChEBI" id="CHEBI:15378"/>
        <dbReference type="ChEBI" id="CHEBI:43474"/>
        <dbReference type="ChEBI" id="CHEBI:456216"/>
    </reaction>
</comment>
<evidence type="ECO:0000256" key="5">
    <source>
        <dbReference type="ARBA" id="ARBA00022449"/>
    </source>
</evidence>
<feature type="repeat" description="Solcar" evidence="29">
    <location>
        <begin position="338"/>
        <end position="423"/>
    </location>
</feature>
<evidence type="ECO:0000256" key="17">
    <source>
        <dbReference type="ARBA" id="ARBA00036630"/>
    </source>
</evidence>
<feature type="repeat" description="Solcar" evidence="29">
    <location>
        <begin position="244"/>
        <end position="330"/>
    </location>
</feature>
<feature type="domain" description="EF-hand" evidence="32">
    <location>
        <begin position="138"/>
        <end position="173"/>
    </location>
</feature>
<evidence type="ECO:0000256" key="1">
    <source>
        <dbReference type="ARBA" id="ARBA00004448"/>
    </source>
</evidence>
<dbReference type="PROSITE" id="PS00018">
    <property type="entry name" value="EF_HAND_1"/>
    <property type="match status" value="2"/>
</dbReference>
<dbReference type="GO" id="GO:0015297">
    <property type="term" value="F:antiporter activity"/>
    <property type="evidence" value="ECO:0007669"/>
    <property type="project" value="UniProtKB-KW"/>
</dbReference>
<comment type="catalytic activity">
    <reaction evidence="25">
        <text>dADP(in) + ADP(out) = dADP(out) + ADP(in)</text>
        <dbReference type="Rhea" id="RHEA:72855"/>
        <dbReference type="ChEBI" id="CHEBI:57667"/>
        <dbReference type="ChEBI" id="CHEBI:456216"/>
    </reaction>
</comment>
<comment type="catalytic activity">
    <reaction evidence="24">
        <text>Mg(2+)(out) + phosphate(in) + ATP(out) = Mg(2+)(in) + phosphate(out) + ATP(in)</text>
        <dbReference type="Rhea" id="RHEA:65840"/>
        <dbReference type="ChEBI" id="CHEBI:18420"/>
        <dbReference type="ChEBI" id="CHEBI:30616"/>
        <dbReference type="ChEBI" id="CHEBI:43474"/>
    </reaction>
</comment>
<comment type="similarity">
    <text evidence="2 30">Belongs to the mitochondrial carrier (TC 2.A.29) family.</text>
</comment>
<evidence type="ECO:0000256" key="24">
    <source>
        <dbReference type="ARBA" id="ARBA00048971"/>
    </source>
</evidence>
<dbReference type="FunFam" id="1.50.40.10:FF:000003">
    <property type="entry name" value="Putative calcium-binding mitochondrial carrier protein scamc-2"/>
    <property type="match status" value="1"/>
</dbReference>
<name>A0A833YIE5_9CHIR</name>
<evidence type="ECO:0000256" key="4">
    <source>
        <dbReference type="ARBA" id="ARBA00022448"/>
    </source>
</evidence>
<dbReference type="PROSITE" id="PS50920">
    <property type="entry name" value="SOLCAR"/>
    <property type="match status" value="3"/>
</dbReference>
<evidence type="ECO:0000259" key="32">
    <source>
        <dbReference type="PROSITE" id="PS50222"/>
    </source>
</evidence>
<keyword evidence="9" id="KW-0999">Mitochondrion inner membrane</keyword>
<accession>A0A833YIE5</accession>
<comment type="catalytic activity">
    <reaction evidence="18">
        <text>AMP(out) + phosphate(in) = AMP(in) + phosphate(out)</text>
        <dbReference type="Rhea" id="RHEA:70259"/>
        <dbReference type="ChEBI" id="CHEBI:43474"/>
        <dbReference type="ChEBI" id="CHEBI:456215"/>
    </reaction>
</comment>
<keyword evidence="7" id="KW-0479">Metal-binding</keyword>
<comment type="catalytic activity">
    <reaction evidence="22">
        <text>Mg(2+)(in) + ADP(out) + ATP(in) + H(+)(out) = Mg(2+)(out) + ADP(in) + ATP(out) + H(+)(in)</text>
        <dbReference type="Rhea" id="RHEA:73659"/>
        <dbReference type="ChEBI" id="CHEBI:15378"/>
        <dbReference type="ChEBI" id="CHEBI:18420"/>
        <dbReference type="ChEBI" id="CHEBI:30616"/>
        <dbReference type="ChEBI" id="CHEBI:456216"/>
    </reaction>
</comment>
<evidence type="ECO:0000256" key="7">
    <source>
        <dbReference type="ARBA" id="ARBA00022723"/>
    </source>
</evidence>
<keyword evidence="13 29" id="KW-0472">Membrane</keyword>
<evidence type="ECO:0000256" key="8">
    <source>
        <dbReference type="ARBA" id="ARBA00022737"/>
    </source>
</evidence>
<dbReference type="GO" id="GO:0005743">
    <property type="term" value="C:mitochondrial inner membrane"/>
    <property type="evidence" value="ECO:0007669"/>
    <property type="project" value="UniProtKB-SubCell"/>
</dbReference>
<feature type="region of interest" description="Disordered" evidence="31">
    <location>
        <begin position="1"/>
        <end position="47"/>
    </location>
</feature>
<dbReference type="InterPro" id="IPR002067">
    <property type="entry name" value="MCP"/>
</dbReference>
<evidence type="ECO:0000256" key="20">
    <source>
        <dbReference type="ARBA" id="ARBA00048314"/>
    </source>
</evidence>
<reference evidence="33 34" key="1">
    <citation type="journal article" date="2020" name="Nature">
        <title>Six reference-quality genomes reveal evolution of bat adaptations.</title>
        <authorList>
            <person name="Jebb D."/>
            <person name="Huang Z."/>
            <person name="Pippel M."/>
            <person name="Hughes G.M."/>
            <person name="Lavrichenko K."/>
            <person name="Devanna P."/>
            <person name="Winkler S."/>
            <person name="Jermiin L.S."/>
            <person name="Skirmuntt E.C."/>
            <person name="Katzourakis A."/>
            <person name="Burkitt-Gray L."/>
            <person name="Ray D.A."/>
            <person name="Sullivan K.A.M."/>
            <person name="Roscito J.G."/>
            <person name="Kirilenko B.M."/>
            <person name="Davalos L.M."/>
            <person name="Corthals A.P."/>
            <person name="Power M.L."/>
            <person name="Jones G."/>
            <person name="Ransome R.D."/>
            <person name="Dechmann D.K.N."/>
            <person name="Locatelli A.G."/>
            <person name="Puechmaille S.J."/>
            <person name="Fedrigo O."/>
            <person name="Jarvis E.D."/>
            <person name="Hiller M."/>
            <person name="Vernes S.C."/>
            <person name="Myers E.W."/>
            <person name="Teeling E.C."/>
        </authorList>
    </citation>
    <scope>NUCLEOTIDE SEQUENCE [LARGE SCALE GENOMIC DNA]</scope>
    <source>
        <strain evidence="33">Bat1K_MPI-CBG_1</strain>
    </source>
</reference>
<evidence type="ECO:0000256" key="9">
    <source>
        <dbReference type="ARBA" id="ARBA00022792"/>
    </source>
</evidence>
<protein>
    <recommendedName>
        <fullName evidence="27">Mitochondrial adenyl nucleotide antiporter SLC25A24</fullName>
    </recommendedName>
    <alternativeName>
        <fullName evidence="28">Solute carrier family 25 member 24</fullName>
    </alternativeName>
</protein>
<evidence type="ECO:0000256" key="26">
    <source>
        <dbReference type="ARBA" id="ARBA00053214"/>
    </source>
</evidence>
<dbReference type="InterPro" id="IPR002167">
    <property type="entry name" value="GDC-like"/>
</dbReference>
<evidence type="ECO:0000256" key="11">
    <source>
        <dbReference type="ARBA" id="ARBA00022989"/>
    </source>
</evidence>
<evidence type="ECO:0000256" key="6">
    <source>
        <dbReference type="ARBA" id="ARBA00022692"/>
    </source>
</evidence>
<evidence type="ECO:0000256" key="16">
    <source>
        <dbReference type="ARBA" id="ARBA00036310"/>
    </source>
</evidence>
<dbReference type="Gene3D" id="1.10.238.10">
    <property type="entry name" value="EF-hand"/>
    <property type="match status" value="2"/>
</dbReference>
<evidence type="ECO:0000256" key="25">
    <source>
        <dbReference type="ARBA" id="ARBA00049234"/>
    </source>
</evidence>
<dbReference type="FunFam" id="1.10.238.10:FF:000028">
    <property type="entry name" value="Putative calcium-binding mitochondrial carrier protein scamc-2"/>
    <property type="match status" value="1"/>
</dbReference>
<evidence type="ECO:0000256" key="29">
    <source>
        <dbReference type="PROSITE-ProRule" id="PRU00282"/>
    </source>
</evidence>
<dbReference type="Pfam" id="PF00153">
    <property type="entry name" value="Mito_carr"/>
    <property type="match status" value="3"/>
</dbReference>
<evidence type="ECO:0000256" key="28">
    <source>
        <dbReference type="ARBA" id="ARBA00076493"/>
    </source>
</evidence>
<dbReference type="PRINTS" id="PR00928">
    <property type="entry name" value="GRAVESDC"/>
</dbReference>
<keyword evidence="5" id="KW-0050">Antiport</keyword>
<comment type="catalytic activity">
    <reaction evidence="20">
        <text>phosphate(in) + ATP(out) + 2 H(+)(out) = phosphate(out) + ATP(in) + 2 H(+)(in)</text>
        <dbReference type="Rhea" id="RHEA:72035"/>
        <dbReference type="ChEBI" id="CHEBI:15378"/>
        <dbReference type="ChEBI" id="CHEBI:30616"/>
        <dbReference type="ChEBI" id="CHEBI:43474"/>
    </reaction>
</comment>
<dbReference type="InterPro" id="IPR002048">
    <property type="entry name" value="EF_hand_dom"/>
</dbReference>
<dbReference type="InterPro" id="IPR018108">
    <property type="entry name" value="MCP_transmembrane"/>
</dbReference>
<keyword evidence="8" id="KW-0677">Repeat</keyword>
<keyword evidence="10" id="KW-0106">Calcium</keyword>
<dbReference type="InterPro" id="IPR018247">
    <property type="entry name" value="EF_Hand_1_Ca_BS"/>
</dbReference>
<comment type="catalytic activity">
    <reaction evidence="21">
        <text>dAMP(in) + ADP(out) + H(+)(out) = dAMP(out) + ADP(in) + H(+)(in)</text>
        <dbReference type="Rhea" id="RHEA:73675"/>
        <dbReference type="ChEBI" id="CHEBI:15378"/>
        <dbReference type="ChEBI" id="CHEBI:58245"/>
        <dbReference type="ChEBI" id="CHEBI:456216"/>
    </reaction>
</comment>
<evidence type="ECO:0000256" key="27">
    <source>
        <dbReference type="ARBA" id="ARBA00070249"/>
    </source>
</evidence>
<comment type="catalytic activity">
    <reaction evidence="16">
        <text>3'-AMP(in) + ADP(out) + H(+)(out) = 3'-AMP(out) + ADP(in) + H(+)(in)</text>
        <dbReference type="Rhea" id="RHEA:73679"/>
        <dbReference type="ChEBI" id="CHEBI:15378"/>
        <dbReference type="ChEBI" id="CHEBI:60880"/>
        <dbReference type="ChEBI" id="CHEBI:456216"/>
    </reaction>
</comment>
<dbReference type="Proteomes" id="UP000664940">
    <property type="component" value="Unassembled WGS sequence"/>
</dbReference>
<evidence type="ECO:0000256" key="2">
    <source>
        <dbReference type="ARBA" id="ARBA00006375"/>
    </source>
</evidence>
<evidence type="ECO:0000256" key="14">
    <source>
        <dbReference type="ARBA" id="ARBA00036282"/>
    </source>
</evidence>
<keyword evidence="12" id="KW-0496">Mitochondrion</keyword>
<feature type="domain" description="EF-hand" evidence="32">
    <location>
        <begin position="71"/>
        <end position="106"/>
    </location>
</feature>
<comment type="catalytic activity">
    <reaction evidence="14">
        <text>dAMP(out) + phosphate(in) = dAMP(in) + phosphate(out)</text>
        <dbReference type="Rhea" id="RHEA:73687"/>
        <dbReference type="ChEBI" id="CHEBI:43474"/>
        <dbReference type="ChEBI" id="CHEBI:58245"/>
    </reaction>
</comment>
<dbReference type="EMBL" id="JABVXQ010000015">
    <property type="protein sequence ID" value="KAF6074984.1"/>
    <property type="molecule type" value="Genomic_DNA"/>
</dbReference>
<evidence type="ECO:0000256" key="21">
    <source>
        <dbReference type="ARBA" id="ARBA00048433"/>
    </source>
</evidence>
<evidence type="ECO:0000256" key="12">
    <source>
        <dbReference type="ARBA" id="ARBA00023128"/>
    </source>
</evidence>
<dbReference type="FunFam" id="1.10.238.10:FF:000168">
    <property type="entry name" value="Solute carrier family 25 member 24"/>
    <property type="match status" value="1"/>
</dbReference>
<gene>
    <name evidence="33" type="ORF">HJG60_009391</name>
</gene>
<dbReference type="AlphaFoldDB" id="A0A833YIE5"/>
<dbReference type="GO" id="GO:0005509">
    <property type="term" value="F:calcium ion binding"/>
    <property type="evidence" value="ECO:0007669"/>
    <property type="project" value="InterPro"/>
</dbReference>
<dbReference type="SMART" id="SM00054">
    <property type="entry name" value="EFh"/>
    <property type="match status" value="4"/>
</dbReference>
<comment type="function">
    <text evidence="26">Electroneutral antiporter that mediates the transport of adenyl nucleotides through the inner mitochondrial membrane. Originally identified as an ATP-magnesium/inorganic phosphate antiporter, it also acts as a broad specificity adenyl nucleotide antiporter. By regulating the mitochondrial matrix adenyl nucleotide pool could adapt to changing cellular energetic demands and indirectly regulate adenyl nucleotide-dependent metabolic pathways. In vitro, a low activity is also observed with guanyl and pyrimidine nucleotides. May play a role in protecting cells against oxidative stress-induced cell death, by buffering calcium levels in the mitochondrial matrix through the formation of calcium-phosphate precipitates.</text>
</comment>
<dbReference type="InterPro" id="IPR023395">
    <property type="entry name" value="MCP_dom_sf"/>
</dbReference>
<comment type="caution">
    <text evidence="33">The sequence shown here is derived from an EMBL/GenBank/DDBJ whole genome shotgun (WGS) entry which is preliminary data.</text>
</comment>
<sequence>MAAPTAHTGPLAPPSPSRRRRVAWRQGRMSSLRPGGEAAWRTPPPPRSPGGAVLRWLRGFVLPTAACQEDEDYFNYEILFQDLDRNGDGVVDIIELREGLKNWSSTFGLQSEKEIFKAVDTNADAALDFEEFMQYLKDHEKKMRLAFNSLDKNNDGVIDISELISALESLGVHVSEAQAKNILQSIDSDGTMTIDWDEWKYYFLLHPATSIDEIAGFWKRSTIIDIGESIAIPDDFTEQEKRSGDWWRRLVAGGIAGAVSRTCTAPFDRLKVMMQVHSSGSRKMRFIGGFEQMVKEGGILSLWRGNGANVFKIAPETAIKIGAYEQYKKWLSLDGAKIGVVERFVSGSLAGLTAQTCIYPMEVIKTRLAVGRTGQYSGIIDCGRKLLKREGVRTLFRGYLANMLGIIPYAGVDLTVYELLKNYWLEHYAANSVDPGLMILMGCSTLSHTSGQIASFPLNLVRTRMQAQALEGKGTTSMIHLIQDIYNKEGKTGFFRGFTPNFIKVLPAVIIACVAYEKVKGYVGLNER</sequence>
<comment type="subcellular location">
    <subcellularLocation>
        <location evidence="1">Mitochondrion inner membrane</location>
        <topology evidence="1">Multi-pass membrane protein</topology>
    </subcellularLocation>
</comment>
<comment type="catalytic activity">
    <reaction evidence="17">
        <text>ADP(out) + diphosphate(in) = ADP(in) + diphosphate(out)</text>
        <dbReference type="Rhea" id="RHEA:73671"/>
        <dbReference type="ChEBI" id="CHEBI:33019"/>
        <dbReference type="ChEBI" id="CHEBI:456216"/>
    </reaction>
</comment>
<evidence type="ECO:0000256" key="15">
    <source>
        <dbReference type="ARBA" id="ARBA00036289"/>
    </source>
</evidence>
<organism evidence="33 34">
    <name type="scientific">Phyllostomus discolor</name>
    <name type="common">pale spear-nosed bat</name>
    <dbReference type="NCBI Taxonomy" id="89673"/>
    <lineage>
        <taxon>Eukaryota</taxon>
        <taxon>Metazoa</taxon>
        <taxon>Chordata</taxon>
        <taxon>Craniata</taxon>
        <taxon>Vertebrata</taxon>
        <taxon>Euteleostomi</taxon>
        <taxon>Mammalia</taxon>
        <taxon>Eutheria</taxon>
        <taxon>Laurasiatheria</taxon>
        <taxon>Chiroptera</taxon>
        <taxon>Yangochiroptera</taxon>
        <taxon>Phyllostomidae</taxon>
        <taxon>Phyllostominae</taxon>
        <taxon>Phyllostomus</taxon>
    </lineage>
</organism>
<evidence type="ECO:0000256" key="30">
    <source>
        <dbReference type="RuleBase" id="RU000488"/>
    </source>
</evidence>
<feature type="repeat" description="Solcar" evidence="29">
    <location>
        <begin position="435"/>
        <end position="522"/>
    </location>
</feature>
<keyword evidence="11" id="KW-1133">Transmembrane helix</keyword>
<dbReference type="PROSITE" id="PS50222">
    <property type="entry name" value="EF_HAND_2"/>
    <property type="match status" value="3"/>
</dbReference>
<evidence type="ECO:0000256" key="19">
    <source>
        <dbReference type="ARBA" id="ARBA00047352"/>
    </source>
</evidence>
<dbReference type="SUPFAM" id="SSF47473">
    <property type="entry name" value="EF-hand"/>
    <property type="match status" value="1"/>
</dbReference>
<dbReference type="PRINTS" id="PR00926">
    <property type="entry name" value="MITOCARRIER"/>
</dbReference>
<evidence type="ECO:0000313" key="34">
    <source>
        <dbReference type="Proteomes" id="UP000664940"/>
    </source>
</evidence>
<dbReference type="InterPro" id="IPR011992">
    <property type="entry name" value="EF-hand-dom_pair"/>
</dbReference>
<dbReference type="Pfam" id="PF13499">
    <property type="entry name" value="EF-hand_7"/>
    <property type="match status" value="2"/>
</dbReference>
<dbReference type="Gene3D" id="1.50.40.10">
    <property type="entry name" value="Mitochondrial carrier domain"/>
    <property type="match status" value="1"/>
</dbReference>
<keyword evidence="4 30" id="KW-0813">Transport</keyword>
<comment type="catalytic activity">
    <reaction evidence="15">
        <text>3'-AMP(out) + phosphate(in) = 3'-AMP(in) + phosphate(out)</text>
        <dbReference type="Rhea" id="RHEA:73691"/>
        <dbReference type="ChEBI" id="CHEBI:43474"/>
        <dbReference type="ChEBI" id="CHEBI:60880"/>
    </reaction>
</comment>